<feature type="transmembrane region" description="Helical" evidence="5">
    <location>
        <begin position="323"/>
        <end position="344"/>
    </location>
</feature>
<name>A0ABV7CC73_9GAMM</name>
<evidence type="ECO:0000313" key="7">
    <source>
        <dbReference type="EMBL" id="MFC3030982.1"/>
    </source>
</evidence>
<feature type="transmembrane region" description="Helical" evidence="5">
    <location>
        <begin position="202"/>
        <end position="225"/>
    </location>
</feature>
<dbReference type="Proteomes" id="UP001595453">
    <property type="component" value="Unassembled WGS sequence"/>
</dbReference>
<evidence type="ECO:0000256" key="5">
    <source>
        <dbReference type="SAM" id="Phobius"/>
    </source>
</evidence>
<feature type="compositionally biased region" description="Polar residues" evidence="4">
    <location>
        <begin position="474"/>
        <end position="487"/>
    </location>
</feature>
<feature type="transmembrane region" description="Helical" evidence="5">
    <location>
        <begin position="152"/>
        <end position="173"/>
    </location>
</feature>
<feature type="transmembrane region" description="Helical" evidence="5">
    <location>
        <begin position="284"/>
        <end position="303"/>
    </location>
</feature>
<dbReference type="PANTHER" id="PTHR23521:SF3">
    <property type="entry name" value="MFS TRANSPORTER"/>
    <property type="match status" value="1"/>
</dbReference>
<proteinExistence type="predicted"/>
<evidence type="ECO:0000313" key="8">
    <source>
        <dbReference type="Proteomes" id="UP001595453"/>
    </source>
</evidence>
<keyword evidence="8" id="KW-1185">Reference proteome</keyword>
<dbReference type="CDD" id="cd17477">
    <property type="entry name" value="MFS_YcaD_like"/>
    <property type="match status" value="1"/>
</dbReference>
<evidence type="ECO:0000256" key="4">
    <source>
        <dbReference type="SAM" id="MobiDB-lite"/>
    </source>
</evidence>
<dbReference type="SUPFAM" id="SSF103473">
    <property type="entry name" value="MFS general substrate transporter"/>
    <property type="match status" value="1"/>
</dbReference>
<feature type="region of interest" description="Disordered" evidence="4">
    <location>
        <begin position="438"/>
        <end position="497"/>
    </location>
</feature>
<feature type="domain" description="Major facilitator superfamily (MFS) profile" evidence="6">
    <location>
        <begin position="3"/>
        <end position="374"/>
    </location>
</feature>
<feature type="transmembrane region" description="Helical" evidence="5">
    <location>
        <begin position="35"/>
        <end position="53"/>
    </location>
</feature>
<accession>A0ABV7CC73</accession>
<feature type="compositionally biased region" description="Acidic residues" evidence="4">
    <location>
        <begin position="438"/>
        <end position="455"/>
    </location>
</feature>
<dbReference type="EMBL" id="JBHRSD010000001">
    <property type="protein sequence ID" value="MFC3030982.1"/>
    <property type="molecule type" value="Genomic_DNA"/>
</dbReference>
<gene>
    <name evidence="7" type="ORF">ACFOEE_00355</name>
</gene>
<keyword evidence="3 5" id="KW-0472">Membrane</keyword>
<dbReference type="PANTHER" id="PTHR23521">
    <property type="entry name" value="TRANSPORTER MFS SUPERFAMILY"/>
    <property type="match status" value="1"/>
</dbReference>
<evidence type="ECO:0000256" key="3">
    <source>
        <dbReference type="ARBA" id="ARBA00023136"/>
    </source>
</evidence>
<keyword evidence="2 5" id="KW-1133">Transmembrane helix</keyword>
<keyword evidence="1 5" id="KW-0812">Transmembrane</keyword>
<sequence>MKSFPSLYFTNLFLIGGTGLLTTYLALYLGQHGVSTFWIGLLTSCYYLGLLLGSKLGYQLIKSVGHIRTFAASTAAVTACVAAHGVSDNIYLWLALRFVVGLGMMCNYMVLESWLNEQAAPESRGRVFSFYMITSYLGLVMGQFALSQFPELGYAPLFLVCMALALGIIPISITRRIHPKPLRPIQVSLFGYFKKVPQSLTAVLFAGIINGSFYGLAPTFASLSGFNATEIAIYMSATIFAGLLAQWPMGILSDKIRRSILIRSNAVAIGVISIALFLLPSVQWLAYSLTFAFGLFAFTLYPLSSALANSRVEDEDRVGVSSALLVAFGAGATIGSAVNAQVMAYFGHQALYASIALLTVVMFMLLSAINSKQKAEKPAPSDYVMGTSDVTNSPLAATMDPRIEETTAHEQLLVVDEIKPQHGTVHDEDDELADDLEDDNLEDNDREDNGLEDESFGAGRQNQSYVADEPTHQLDISQQKQTTTESAASEKPTPKSS</sequence>
<dbReference type="InterPro" id="IPR011701">
    <property type="entry name" value="MFS"/>
</dbReference>
<feature type="transmembrane region" description="Helical" evidence="5">
    <location>
        <begin position="260"/>
        <end position="278"/>
    </location>
</feature>
<dbReference type="RefSeq" id="WP_377119754.1">
    <property type="nucleotide sequence ID" value="NZ_JBHRSD010000001.1"/>
</dbReference>
<evidence type="ECO:0000256" key="1">
    <source>
        <dbReference type="ARBA" id="ARBA00022692"/>
    </source>
</evidence>
<dbReference type="InterPro" id="IPR020846">
    <property type="entry name" value="MFS_dom"/>
</dbReference>
<reference evidence="8" key="1">
    <citation type="journal article" date="2019" name="Int. J. Syst. Evol. Microbiol.">
        <title>The Global Catalogue of Microorganisms (GCM) 10K type strain sequencing project: providing services to taxonomists for standard genome sequencing and annotation.</title>
        <authorList>
            <consortium name="The Broad Institute Genomics Platform"/>
            <consortium name="The Broad Institute Genome Sequencing Center for Infectious Disease"/>
            <person name="Wu L."/>
            <person name="Ma J."/>
        </authorList>
    </citation>
    <scope>NUCLEOTIDE SEQUENCE [LARGE SCALE GENOMIC DNA]</scope>
    <source>
        <strain evidence="8">KCTC 42730</strain>
    </source>
</reference>
<evidence type="ECO:0000256" key="2">
    <source>
        <dbReference type="ARBA" id="ARBA00022989"/>
    </source>
</evidence>
<feature type="transmembrane region" description="Helical" evidence="5">
    <location>
        <begin position="127"/>
        <end position="146"/>
    </location>
</feature>
<organism evidence="7 8">
    <name type="scientific">Pseudoalteromonas fenneropenaei</name>
    <dbReference type="NCBI Taxonomy" id="1737459"/>
    <lineage>
        <taxon>Bacteria</taxon>
        <taxon>Pseudomonadati</taxon>
        <taxon>Pseudomonadota</taxon>
        <taxon>Gammaproteobacteria</taxon>
        <taxon>Alteromonadales</taxon>
        <taxon>Pseudoalteromonadaceae</taxon>
        <taxon>Pseudoalteromonas</taxon>
    </lineage>
</organism>
<comment type="caution">
    <text evidence="7">The sequence shown here is derived from an EMBL/GenBank/DDBJ whole genome shotgun (WGS) entry which is preliminary data.</text>
</comment>
<protein>
    <submittedName>
        <fullName evidence="7">MFS transporter</fullName>
    </submittedName>
</protein>
<dbReference type="PROSITE" id="PS50850">
    <property type="entry name" value="MFS"/>
    <property type="match status" value="1"/>
</dbReference>
<feature type="transmembrane region" description="Helical" evidence="5">
    <location>
        <begin position="7"/>
        <end position="29"/>
    </location>
</feature>
<dbReference type="Gene3D" id="1.20.1250.20">
    <property type="entry name" value="MFS general substrate transporter like domains"/>
    <property type="match status" value="2"/>
</dbReference>
<dbReference type="InterPro" id="IPR036259">
    <property type="entry name" value="MFS_trans_sf"/>
</dbReference>
<feature type="transmembrane region" description="Helical" evidence="5">
    <location>
        <begin position="350"/>
        <end position="369"/>
    </location>
</feature>
<feature type="transmembrane region" description="Helical" evidence="5">
    <location>
        <begin position="65"/>
        <end position="84"/>
    </location>
</feature>
<dbReference type="InterPro" id="IPR047200">
    <property type="entry name" value="MFS_YcaD-like"/>
</dbReference>
<feature type="transmembrane region" description="Helical" evidence="5">
    <location>
        <begin position="231"/>
        <end position="248"/>
    </location>
</feature>
<evidence type="ECO:0000259" key="6">
    <source>
        <dbReference type="PROSITE" id="PS50850"/>
    </source>
</evidence>
<dbReference type="Pfam" id="PF07690">
    <property type="entry name" value="MFS_1"/>
    <property type="match status" value="1"/>
</dbReference>
<feature type="transmembrane region" description="Helical" evidence="5">
    <location>
        <begin position="90"/>
        <end position="115"/>
    </location>
</feature>